<dbReference type="SUPFAM" id="SSF55785">
    <property type="entry name" value="PYP-like sensor domain (PAS domain)"/>
    <property type="match status" value="1"/>
</dbReference>
<keyword evidence="10 13" id="KW-1133">Transmembrane helix</keyword>
<dbReference type="Pfam" id="PF00512">
    <property type="entry name" value="HisKA"/>
    <property type="match status" value="1"/>
</dbReference>
<reference evidence="15" key="1">
    <citation type="submission" date="2020-09" db="EMBL/GenBank/DDBJ databases">
        <title>A novel bacterium of genus Paenibacillus, isolated from South China Sea.</title>
        <authorList>
            <person name="Huang H."/>
            <person name="Mo K."/>
            <person name="Hu Y."/>
        </authorList>
    </citation>
    <scope>NUCLEOTIDE SEQUENCE</scope>
    <source>
        <strain evidence="15">IB182496</strain>
    </source>
</reference>
<dbReference type="AlphaFoldDB" id="A0A927BY92"/>
<evidence type="ECO:0000256" key="8">
    <source>
        <dbReference type="ARBA" id="ARBA00022777"/>
    </source>
</evidence>
<keyword evidence="9" id="KW-0067">ATP-binding</keyword>
<evidence type="ECO:0000256" key="7">
    <source>
        <dbReference type="ARBA" id="ARBA00022741"/>
    </source>
</evidence>
<evidence type="ECO:0000256" key="1">
    <source>
        <dbReference type="ARBA" id="ARBA00000085"/>
    </source>
</evidence>
<keyword evidence="5" id="KW-0808">Transferase</keyword>
<feature type="domain" description="Histidine kinase" evidence="14">
    <location>
        <begin position="352"/>
        <end position="569"/>
    </location>
</feature>
<keyword evidence="16" id="KW-1185">Reference proteome</keyword>
<keyword evidence="4" id="KW-0597">Phosphoprotein</keyword>
<gene>
    <name evidence="15" type="ORF">IDH44_25620</name>
</gene>
<evidence type="ECO:0000256" key="5">
    <source>
        <dbReference type="ARBA" id="ARBA00022679"/>
    </source>
</evidence>
<dbReference type="InterPro" id="IPR035965">
    <property type="entry name" value="PAS-like_dom_sf"/>
</dbReference>
<evidence type="ECO:0000313" key="16">
    <source>
        <dbReference type="Proteomes" id="UP000621560"/>
    </source>
</evidence>
<feature type="transmembrane region" description="Helical" evidence="13">
    <location>
        <begin position="6"/>
        <end position="25"/>
    </location>
</feature>
<dbReference type="PANTHER" id="PTHR42878:SF7">
    <property type="entry name" value="SENSOR HISTIDINE KINASE GLRK"/>
    <property type="match status" value="1"/>
</dbReference>
<dbReference type="GO" id="GO:0007234">
    <property type="term" value="P:osmosensory signaling via phosphorelay pathway"/>
    <property type="evidence" value="ECO:0007669"/>
    <property type="project" value="TreeGrafter"/>
</dbReference>
<dbReference type="Proteomes" id="UP000621560">
    <property type="component" value="Unassembled WGS sequence"/>
</dbReference>
<dbReference type="Gene3D" id="1.10.287.130">
    <property type="match status" value="1"/>
</dbReference>
<dbReference type="GO" id="GO:0000155">
    <property type="term" value="F:phosphorelay sensor kinase activity"/>
    <property type="evidence" value="ECO:0007669"/>
    <property type="project" value="InterPro"/>
</dbReference>
<evidence type="ECO:0000256" key="3">
    <source>
        <dbReference type="ARBA" id="ARBA00012438"/>
    </source>
</evidence>
<feature type="transmembrane region" description="Helical" evidence="13">
    <location>
        <begin position="197"/>
        <end position="217"/>
    </location>
</feature>
<dbReference type="InterPro" id="IPR036890">
    <property type="entry name" value="HATPase_C_sf"/>
</dbReference>
<evidence type="ECO:0000259" key="14">
    <source>
        <dbReference type="PROSITE" id="PS50109"/>
    </source>
</evidence>
<keyword evidence="8" id="KW-0418">Kinase</keyword>
<keyword evidence="7" id="KW-0547">Nucleotide-binding</keyword>
<evidence type="ECO:0000256" key="2">
    <source>
        <dbReference type="ARBA" id="ARBA00004141"/>
    </source>
</evidence>
<keyword evidence="6 13" id="KW-0812">Transmembrane</keyword>
<evidence type="ECO:0000256" key="10">
    <source>
        <dbReference type="ARBA" id="ARBA00022989"/>
    </source>
</evidence>
<dbReference type="PANTHER" id="PTHR42878">
    <property type="entry name" value="TWO-COMPONENT HISTIDINE KINASE"/>
    <property type="match status" value="1"/>
</dbReference>
<evidence type="ECO:0000256" key="9">
    <source>
        <dbReference type="ARBA" id="ARBA00022840"/>
    </source>
</evidence>
<name>A0A927BY92_9BACL</name>
<feature type="transmembrane region" description="Helical" evidence="13">
    <location>
        <begin position="172"/>
        <end position="191"/>
    </location>
</feature>
<dbReference type="InterPro" id="IPR003661">
    <property type="entry name" value="HisK_dim/P_dom"/>
</dbReference>
<dbReference type="GO" id="GO:0000156">
    <property type="term" value="F:phosphorelay response regulator activity"/>
    <property type="evidence" value="ECO:0007669"/>
    <property type="project" value="TreeGrafter"/>
</dbReference>
<dbReference type="Pfam" id="PF13426">
    <property type="entry name" value="PAS_9"/>
    <property type="match status" value="1"/>
</dbReference>
<dbReference type="InterPro" id="IPR031621">
    <property type="entry name" value="HisKA_7TM"/>
</dbReference>
<dbReference type="InterPro" id="IPR036097">
    <property type="entry name" value="HisK_dim/P_sf"/>
</dbReference>
<feature type="transmembrane region" description="Helical" evidence="13">
    <location>
        <begin position="65"/>
        <end position="85"/>
    </location>
</feature>
<dbReference type="InterPro" id="IPR003594">
    <property type="entry name" value="HATPase_dom"/>
</dbReference>
<proteinExistence type="predicted"/>
<dbReference type="PRINTS" id="PR00344">
    <property type="entry name" value="BCTRLSENSOR"/>
</dbReference>
<dbReference type="SUPFAM" id="SSF55874">
    <property type="entry name" value="ATPase domain of HSP90 chaperone/DNA topoisomerase II/histidine kinase"/>
    <property type="match status" value="1"/>
</dbReference>
<dbReference type="GO" id="GO:0005524">
    <property type="term" value="F:ATP binding"/>
    <property type="evidence" value="ECO:0007669"/>
    <property type="project" value="UniProtKB-KW"/>
</dbReference>
<dbReference type="EMBL" id="JACXIZ010000076">
    <property type="protein sequence ID" value="MBD2848572.1"/>
    <property type="molecule type" value="Genomic_DNA"/>
</dbReference>
<evidence type="ECO:0000256" key="6">
    <source>
        <dbReference type="ARBA" id="ARBA00022692"/>
    </source>
</evidence>
<evidence type="ECO:0000256" key="11">
    <source>
        <dbReference type="ARBA" id="ARBA00023012"/>
    </source>
</evidence>
<feature type="transmembrane region" description="Helical" evidence="13">
    <location>
        <begin position="137"/>
        <end position="157"/>
    </location>
</feature>
<dbReference type="Gene3D" id="3.30.565.10">
    <property type="entry name" value="Histidine kinase-like ATPase, C-terminal domain"/>
    <property type="match status" value="1"/>
</dbReference>
<comment type="subcellular location">
    <subcellularLocation>
        <location evidence="2">Membrane</location>
        <topology evidence="2">Multi-pass membrane protein</topology>
    </subcellularLocation>
</comment>
<dbReference type="InterPro" id="IPR005467">
    <property type="entry name" value="His_kinase_dom"/>
</dbReference>
<keyword evidence="12 13" id="KW-0472">Membrane</keyword>
<dbReference type="Pfam" id="PF02518">
    <property type="entry name" value="HATPase_c"/>
    <property type="match status" value="1"/>
</dbReference>
<dbReference type="RefSeq" id="WP_190921667.1">
    <property type="nucleotide sequence ID" value="NZ_JACXIZ010000076.1"/>
</dbReference>
<dbReference type="SUPFAM" id="SSF47384">
    <property type="entry name" value="Homodimeric domain of signal transducing histidine kinase"/>
    <property type="match status" value="1"/>
</dbReference>
<dbReference type="CDD" id="cd00082">
    <property type="entry name" value="HisKA"/>
    <property type="match status" value="1"/>
</dbReference>
<sequence>MLIYTALVVSAIMMLAFFTYAFIYRRERGVRYFMWVVMCRVVFACSVILELSSDTLAAKVLYRNIHQSALTLIVPLMVLCVLDLLGKDKWLKPRWHLALLLVFGAQVALVWLNPQLGLVDNPPRLVDGYLELTKTPYGIAFNVACYTVLIVCVYYLIRHIARARPEIRKPGIWLVGLGTMSFLVAIVKFALPGLSPWLLPISVYTGVFGMAMLWIAFRNQLFSIVPMARNVVVETMQEGILIVDHRGKIIDSNPHLRPLFDPQLILGQHAPELLAPWSEWAAACRSMEAANLEIAAGTGADSRIYMVKVYPLLSQRQRKLGSVSVLVDITERQRRMEQIARLNQMKDQLFTVVSHDIRDPLAVQVNLIEVLEEDKHLYGPDNEEVIEALSEQIRGTYTMVENLLEWFRGQKEGIVLHPAPLELAELVREASRLLLVKSRAKRIELRLDVPERTAVMVDREAAVLILRNVLSNAIKYSRRGSGVQLKATLAGPVVTLEIRDQGVGMSAEQLTAVFDERRFESFPGTEGERGTGLGLFVTRQFLRLSGGRLRVESAPGEGSRFFIEFPAAPEHREAQTS</sequence>
<keyword evidence="11" id="KW-0902">Two-component regulatory system</keyword>
<dbReference type="InterPro" id="IPR050351">
    <property type="entry name" value="BphY/WalK/GraS-like"/>
</dbReference>
<evidence type="ECO:0000256" key="12">
    <source>
        <dbReference type="ARBA" id="ARBA00023136"/>
    </source>
</evidence>
<organism evidence="15 16">
    <name type="scientific">Paenibacillus sabuli</name>
    <dbReference type="NCBI Taxonomy" id="2772509"/>
    <lineage>
        <taxon>Bacteria</taxon>
        <taxon>Bacillati</taxon>
        <taxon>Bacillota</taxon>
        <taxon>Bacilli</taxon>
        <taxon>Bacillales</taxon>
        <taxon>Paenibacillaceae</taxon>
        <taxon>Paenibacillus</taxon>
    </lineage>
</organism>
<evidence type="ECO:0000313" key="15">
    <source>
        <dbReference type="EMBL" id="MBD2848572.1"/>
    </source>
</evidence>
<feature type="transmembrane region" description="Helical" evidence="13">
    <location>
        <begin position="32"/>
        <end position="53"/>
    </location>
</feature>
<protein>
    <recommendedName>
        <fullName evidence="3">histidine kinase</fullName>
        <ecNumber evidence="3">2.7.13.3</ecNumber>
    </recommendedName>
</protein>
<dbReference type="Gene3D" id="3.30.450.20">
    <property type="entry name" value="PAS domain"/>
    <property type="match status" value="1"/>
</dbReference>
<dbReference type="SMART" id="SM00388">
    <property type="entry name" value="HisKA"/>
    <property type="match status" value="1"/>
</dbReference>
<comment type="catalytic activity">
    <reaction evidence="1">
        <text>ATP + protein L-histidine = ADP + protein N-phospho-L-histidine.</text>
        <dbReference type="EC" id="2.7.13.3"/>
    </reaction>
</comment>
<feature type="transmembrane region" description="Helical" evidence="13">
    <location>
        <begin position="97"/>
        <end position="117"/>
    </location>
</feature>
<dbReference type="InterPro" id="IPR004358">
    <property type="entry name" value="Sig_transdc_His_kin-like_C"/>
</dbReference>
<comment type="caution">
    <text evidence="15">The sequence shown here is derived from an EMBL/GenBank/DDBJ whole genome shotgun (WGS) entry which is preliminary data.</text>
</comment>
<dbReference type="InterPro" id="IPR000014">
    <property type="entry name" value="PAS"/>
</dbReference>
<dbReference type="EC" id="2.7.13.3" evidence="3"/>
<dbReference type="SMART" id="SM00387">
    <property type="entry name" value="HATPase_c"/>
    <property type="match status" value="1"/>
</dbReference>
<accession>A0A927BY92</accession>
<dbReference type="GO" id="GO:0030295">
    <property type="term" value="F:protein kinase activator activity"/>
    <property type="evidence" value="ECO:0007669"/>
    <property type="project" value="TreeGrafter"/>
</dbReference>
<evidence type="ECO:0000256" key="4">
    <source>
        <dbReference type="ARBA" id="ARBA00022553"/>
    </source>
</evidence>
<evidence type="ECO:0000256" key="13">
    <source>
        <dbReference type="SAM" id="Phobius"/>
    </source>
</evidence>
<dbReference type="PROSITE" id="PS50109">
    <property type="entry name" value="HIS_KIN"/>
    <property type="match status" value="1"/>
</dbReference>
<dbReference type="Pfam" id="PF16927">
    <property type="entry name" value="HisKA_7TM"/>
    <property type="match status" value="1"/>
</dbReference>